<gene>
    <name evidence="1" type="ORF">GBAR_LOCUS24617</name>
</gene>
<dbReference type="AlphaFoldDB" id="A0AA35T9T9"/>
<accession>A0AA35T9T9</accession>
<proteinExistence type="predicted"/>
<organism evidence="1 2">
    <name type="scientific">Geodia barretti</name>
    <name type="common">Barrett's horny sponge</name>
    <dbReference type="NCBI Taxonomy" id="519541"/>
    <lineage>
        <taxon>Eukaryota</taxon>
        <taxon>Metazoa</taxon>
        <taxon>Porifera</taxon>
        <taxon>Demospongiae</taxon>
        <taxon>Heteroscleromorpha</taxon>
        <taxon>Tetractinellida</taxon>
        <taxon>Astrophorina</taxon>
        <taxon>Geodiidae</taxon>
        <taxon>Geodia</taxon>
    </lineage>
</organism>
<name>A0AA35T9T9_GEOBA</name>
<dbReference type="Proteomes" id="UP001174909">
    <property type="component" value="Unassembled WGS sequence"/>
</dbReference>
<protein>
    <submittedName>
        <fullName evidence="1">Uncharacterized protein</fullName>
    </submittedName>
</protein>
<reference evidence="1" key="1">
    <citation type="submission" date="2023-03" db="EMBL/GenBank/DDBJ databases">
        <authorList>
            <person name="Steffen K."/>
            <person name="Cardenas P."/>
        </authorList>
    </citation>
    <scope>NUCLEOTIDE SEQUENCE</scope>
</reference>
<comment type="caution">
    <text evidence="1">The sequence shown here is derived from an EMBL/GenBank/DDBJ whole genome shotgun (WGS) entry which is preliminary data.</text>
</comment>
<evidence type="ECO:0000313" key="1">
    <source>
        <dbReference type="EMBL" id="CAI8044370.1"/>
    </source>
</evidence>
<dbReference type="EMBL" id="CASHTH010003390">
    <property type="protein sequence ID" value="CAI8044370.1"/>
    <property type="molecule type" value="Genomic_DNA"/>
</dbReference>
<keyword evidence="2" id="KW-1185">Reference proteome</keyword>
<evidence type="ECO:0000313" key="2">
    <source>
        <dbReference type="Proteomes" id="UP001174909"/>
    </source>
</evidence>
<sequence length="54" mass="6293">MRRTQQLWFGLVHNGHEYVHTYQLLGSGNEISTLKDLDLEAGELEGKWKPHFLV</sequence>